<dbReference type="Pfam" id="PF13030">
    <property type="entry name" value="DUF3891"/>
    <property type="match status" value="1"/>
</dbReference>
<keyword evidence="2" id="KW-1185">Reference proteome</keyword>
<evidence type="ECO:0008006" key="3">
    <source>
        <dbReference type="Google" id="ProtNLM"/>
    </source>
</evidence>
<evidence type="ECO:0000313" key="1">
    <source>
        <dbReference type="EMBL" id="MBP1896772.1"/>
    </source>
</evidence>
<accession>A0ABS4FKH8</accession>
<proteinExistence type="predicted"/>
<protein>
    <recommendedName>
        <fullName evidence="3">DUF3891 family protein</fullName>
    </recommendedName>
</protein>
<evidence type="ECO:0000313" key="2">
    <source>
        <dbReference type="Proteomes" id="UP000706926"/>
    </source>
</evidence>
<sequence length="85" mass="9919">MDPVIIRETEDAFVMTTQDDHGRFSGDVARGFRKELFLDETVVEEVLLAIAEHDRAWLPMDDTPIWMMRSGYPLLLLIIRHCRNC</sequence>
<organism evidence="1 2">
    <name type="scientific">Paenibacillus lactis</name>
    <dbReference type="NCBI Taxonomy" id="228574"/>
    <lineage>
        <taxon>Bacteria</taxon>
        <taxon>Bacillati</taxon>
        <taxon>Bacillota</taxon>
        <taxon>Bacilli</taxon>
        <taxon>Bacillales</taxon>
        <taxon>Paenibacillaceae</taxon>
        <taxon>Paenibacillus</taxon>
    </lineage>
</organism>
<name>A0ABS4FKH8_9BACL</name>
<reference evidence="1 2" key="1">
    <citation type="submission" date="2021-03" db="EMBL/GenBank/DDBJ databases">
        <title>Genomic Encyclopedia of Type Strains, Phase IV (KMG-IV): sequencing the most valuable type-strain genomes for metagenomic binning, comparative biology and taxonomic classification.</title>
        <authorList>
            <person name="Goeker M."/>
        </authorList>
    </citation>
    <scope>NUCLEOTIDE SEQUENCE [LARGE SCALE GENOMIC DNA]</scope>
    <source>
        <strain evidence="1 2">DSM 15596</strain>
    </source>
</reference>
<comment type="caution">
    <text evidence="1">The sequence shown here is derived from an EMBL/GenBank/DDBJ whole genome shotgun (WGS) entry which is preliminary data.</text>
</comment>
<dbReference type="EMBL" id="JAGGKI010000030">
    <property type="protein sequence ID" value="MBP1896772.1"/>
    <property type="molecule type" value="Genomic_DNA"/>
</dbReference>
<dbReference type="InterPro" id="IPR024992">
    <property type="entry name" value="DUF3891"/>
</dbReference>
<gene>
    <name evidence="1" type="ORF">J2Z18_005905</name>
</gene>
<dbReference type="Proteomes" id="UP000706926">
    <property type="component" value="Unassembled WGS sequence"/>
</dbReference>